<evidence type="ECO:0000256" key="5">
    <source>
        <dbReference type="ARBA" id="ARBA00023130"/>
    </source>
</evidence>
<keyword evidence="3" id="KW-0391">Immunity</keyword>
<keyword evidence="7" id="KW-1015">Disulfide bond</keyword>
<evidence type="ECO:0000256" key="3">
    <source>
        <dbReference type="ARBA" id="ARBA00022859"/>
    </source>
</evidence>
<dbReference type="AlphaFoldDB" id="A0A7L3LPI7"/>
<dbReference type="InterPro" id="IPR011162">
    <property type="entry name" value="MHC_I/II-like_Ag-recog"/>
</dbReference>
<dbReference type="Gene3D" id="3.10.320.10">
    <property type="entry name" value="Class II Histocompatibility Antigen, M Beta Chain, Chain B, domain 1"/>
    <property type="match status" value="1"/>
</dbReference>
<comment type="caution">
    <text evidence="11">The sequence shown here is derived from an EMBL/GenBank/DDBJ whole genome shotgun (WGS) entry which is preliminary data.</text>
</comment>
<dbReference type="InterPro" id="IPR000353">
    <property type="entry name" value="MHC_II_b_N"/>
</dbReference>
<dbReference type="FunFam" id="3.10.320.10:FF:000001">
    <property type="entry name" value="HLA class II histocompatibility antigen, DRB1-1 beta chain"/>
    <property type="match status" value="1"/>
</dbReference>
<feature type="domain" description="MHC class II beta chain N-terminal" evidence="10">
    <location>
        <begin position="18"/>
        <end position="92"/>
    </location>
</feature>
<feature type="non-terminal residue" evidence="11">
    <location>
        <position position="98"/>
    </location>
</feature>
<dbReference type="PANTHER" id="PTHR19944">
    <property type="entry name" value="MHC CLASS II-RELATED"/>
    <property type="match status" value="1"/>
</dbReference>
<gene>
    <name evidence="11" type="primary">Hladrb1</name>
    <name evidence="11" type="ORF">TURVEL_R13740</name>
</gene>
<keyword evidence="12" id="KW-1185">Reference proteome</keyword>
<keyword evidence="6" id="KW-0472">Membrane</keyword>
<comment type="subcellular location">
    <subcellularLocation>
        <location evidence="1">Membrane</location>
        <topology evidence="1">Single-pass type I membrane protein</topology>
    </subcellularLocation>
</comment>
<dbReference type="SMART" id="SM00921">
    <property type="entry name" value="MHC_II_beta"/>
    <property type="match status" value="1"/>
</dbReference>
<dbReference type="Pfam" id="PF00969">
    <property type="entry name" value="MHC_II_beta"/>
    <property type="match status" value="1"/>
</dbReference>
<keyword evidence="2" id="KW-0812">Transmembrane</keyword>
<protein>
    <submittedName>
        <fullName evidence="11">2B14 protein</fullName>
    </submittedName>
</protein>
<sequence length="98" mass="11717">PPDVLLGQTGFFMNGFKFECHFLNGTERVRYVEKYFYNREQFIHFDSDVGYHVADNPLGEDWAKYWNSQPDLMEDDRARVDTLCRHNYGIDRPFSVDR</sequence>
<reference evidence="11 12" key="1">
    <citation type="submission" date="2019-09" db="EMBL/GenBank/DDBJ databases">
        <title>Bird 10,000 Genomes (B10K) Project - Family phase.</title>
        <authorList>
            <person name="Zhang G."/>
        </authorList>
    </citation>
    <scope>NUCLEOTIDE SEQUENCE [LARGE SCALE GENOMIC DNA]</scope>
    <source>
        <strain evidence="11">B10K-DU-029-46</strain>
    </source>
</reference>
<evidence type="ECO:0000256" key="8">
    <source>
        <dbReference type="ARBA" id="ARBA00023180"/>
    </source>
</evidence>
<evidence type="ECO:0000256" key="2">
    <source>
        <dbReference type="ARBA" id="ARBA00022692"/>
    </source>
</evidence>
<dbReference type="InterPro" id="IPR014745">
    <property type="entry name" value="MHC_II_a/b_N"/>
</dbReference>
<proteinExistence type="predicted"/>
<dbReference type="InterPro" id="IPR050160">
    <property type="entry name" value="MHC/Immunoglobulin"/>
</dbReference>
<keyword evidence="5" id="KW-1064">Adaptive immunity</keyword>
<evidence type="ECO:0000313" key="11">
    <source>
        <dbReference type="EMBL" id="NXU56046.1"/>
    </source>
</evidence>
<evidence type="ECO:0000256" key="7">
    <source>
        <dbReference type="ARBA" id="ARBA00023157"/>
    </source>
</evidence>
<evidence type="ECO:0000256" key="4">
    <source>
        <dbReference type="ARBA" id="ARBA00022989"/>
    </source>
</evidence>
<evidence type="ECO:0000313" key="12">
    <source>
        <dbReference type="Proteomes" id="UP000582182"/>
    </source>
</evidence>
<evidence type="ECO:0000256" key="1">
    <source>
        <dbReference type="ARBA" id="ARBA00004479"/>
    </source>
</evidence>
<dbReference type="EMBL" id="VZTY01025365">
    <property type="protein sequence ID" value="NXU56046.1"/>
    <property type="molecule type" value="Genomic_DNA"/>
</dbReference>
<evidence type="ECO:0000259" key="10">
    <source>
        <dbReference type="SMART" id="SM00921"/>
    </source>
</evidence>
<keyword evidence="9" id="KW-0491">MHC II</keyword>
<evidence type="ECO:0000256" key="9">
    <source>
        <dbReference type="ARBA" id="ARBA00023182"/>
    </source>
</evidence>
<dbReference type="OrthoDB" id="10043043at2759"/>
<feature type="non-terminal residue" evidence="11">
    <location>
        <position position="1"/>
    </location>
</feature>
<dbReference type="PANTHER" id="PTHR19944:SF99">
    <property type="entry name" value="HLA CLASS II HISTOCOMPATIBILITY ANTIGEN, DRB1 BETA CHAIN"/>
    <property type="match status" value="1"/>
</dbReference>
<keyword evidence="4" id="KW-1133">Transmembrane helix</keyword>
<accession>A0A7L3LPI7</accession>
<dbReference type="GO" id="GO:0002250">
    <property type="term" value="P:adaptive immune response"/>
    <property type="evidence" value="ECO:0007669"/>
    <property type="project" value="UniProtKB-KW"/>
</dbReference>
<organism evidence="11 12">
    <name type="scientific">Turnix velox</name>
    <name type="common">Little buttonquail</name>
    <dbReference type="NCBI Taxonomy" id="2529409"/>
    <lineage>
        <taxon>Eukaryota</taxon>
        <taxon>Metazoa</taxon>
        <taxon>Chordata</taxon>
        <taxon>Craniata</taxon>
        <taxon>Vertebrata</taxon>
        <taxon>Euteleostomi</taxon>
        <taxon>Archelosauria</taxon>
        <taxon>Archosauria</taxon>
        <taxon>Dinosauria</taxon>
        <taxon>Saurischia</taxon>
        <taxon>Theropoda</taxon>
        <taxon>Coelurosauria</taxon>
        <taxon>Aves</taxon>
        <taxon>Neognathae</taxon>
        <taxon>Neoaves</taxon>
        <taxon>Charadriiformes</taxon>
        <taxon>Turnicidae</taxon>
        <taxon>Turnix</taxon>
    </lineage>
</organism>
<evidence type="ECO:0000256" key="6">
    <source>
        <dbReference type="ARBA" id="ARBA00023136"/>
    </source>
</evidence>
<dbReference type="SUPFAM" id="SSF54452">
    <property type="entry name" value="MHC antigen-recognition domain"/>
    <property type="match status" value="1"/>
</dbReference>
<name>A0A7L3LPI7_9CHAR</name>
<dbReference type="GO" id="GO:0042613">
    <property type="term" value="C:MHC class II protein complex"/>
    <property type="evidence" value="ECO:0007669"/>
    <property type="project" value="UniProtKB-KW"/>
</dbReference>
<dbReference type="Proteomes" id="UP000582182">
    <property type="component" value="Unassembled WGS sequence"/>
</dbReference>
<dbReference type="GO" id="GO:0002504">
    <property type="term" value="P:antigen processing and presentation of peptide or polysaccharide antigen via MHC class II"/>
    <property type="evidence" value="ECO:0007669"/>
    <property type="project" value="UniProtKB-KW"/>
</dbReference>
<keyword evidence="8" id="KW-0325">Glycoprotein</keyword>